<keyword evidence="1" id="KW-1133">Transmembrane helix</keyword>
<keyword evidence="1" id="KW-0812">Transmembrane</keyword>
<feature type="transmembrane region" description="Helical" evidence="1">
    <location>
        <begin position="41"/>
        <end position="67"/>
    </location>
</feature>
<feature type="transmembrane region" description="Helical" evidence="1">
    <location>
        <begin position="113"/>
        <end position="134"/>
    </location>
</feature>
<feature type="transmembrane region" description="Helical" evidence="1">
    <location>
        <begin position="88"/>
        <end position="107"/>
    </location>
</feature>
<evidence type="ECO:0000313" key="2">
    <source>
        <dbReference type="EMBL" id="ASP27993.1"/>
    </source>
</evidence>
<accession>A0A222ENX6</accession>
<dbReference type="KEGG" id="scou:SCORR_v1c02180"/>
<evidence type="ECO:0000313" key="3">
    <source>
        <dbReference type="Proteomes" id="UP000203229"/>
    </source>
</evidence>
<feature type="transmembrane region" description="Helical" evidence="1">
    <location>
        <begin position="154"/>
        <end position="176"/>
    </location>
</feature>
<organism evidence="2 3">
    <name type="scientific">Spiroplasma corruscae</name>
    <dbReference type="NCBI Taxonomy" id="216934"/>
    <lineage>
        <taxon>Bacteria</taxon>
        <taxon>Bacillati</taxon>
        <taxon>Mycoplasmatota</taxon>
        <taxon>Mollicutes</taxon>
        <taxon>Entomoplasmatales</taxon>
        <taxon>Spiroplasmataceae</taxon>
        <taxon>Spiroplasma</taxon>
    </lineage>
</organism>
<proteinExistence type="predicted"/>
<protein>
    <recommendedName>
        <fullName evidence="4">Transmembrane protein</fullName>
    </recommendedName>
</protein>
<evidence type="ECO:0008006" key="4">
    <source>
        <dbReference type="Google" id="ProtNLM"/>
    </source>
</evidence>
<sequence>MFIINKIFKLIKILILPTIVCIIAFIFINNDKLYDKNNYNLINWITLIGTEIIRVNAFLVCLLIIIFNLQSLKTNKIFNFDHYDYVKWNLNQIFALTITFFWSYTQYDFVSERVISMDIFIVLFISIYSILFLFKQTINLKTFIKGLTYLKAFLFKIFYLVKLFVWSFINIIKILLKKIRKDFIEKLWLISNFNNTSKIKFNTINYGDKYKLVK</sequence>
<evidence type="ECO:0000256" key="1">
    <source>
        <dbReference type="SAM" id="Phobius"/>
    </source>
</evidence>
<name>A0A222ENX6_9MOLU</name>
<dbReference type="EMBL" id="CP022535">
    <property type="protein sequence ID" value="ASP27993.1"/>
    <property type="molecule type" value="Genomic_DNA"/>
</dbReference>
<gene>
    <name evidence="2" type="ORF">SCORR_v1c02180</name>
</gene>
<keyword evidence="3" id="KW-1185">Reference proteome</keyword>
<reference evidence="2 3" key="1">
    <citation type="submission" date="2017-07" db="EMBL/GenBank/DDBJ databases">
        <title>Complete genome sequence of Spiroplasma corruscae EC-1 (DSM 19793).</title>
        <authorList>
            <person name="Tsai Y.-M."/>
            <person name="Lo W.-S."/>
            <person name="Kuo C.-H."/>
        </authorList>
    </citation>
    <scope>NUCLEOTIDE SEQUENCE [LARGE SCALE GENOMIC DNA]</scope>
    <source>
        <strain evidence="2 3">EC-1</strain>
    </source>
</reference>
<feature type="transmembrane region" description="Helical" evidence="1">
    <location>
        <begin position="7"/>
        <end position="29"/>
    </location>
</feature>
<dbReference type="AlphaFoldDB" id="A0A222ENX6"/>
<keyword evidence="1" id="KW-0472">Membrane</keyword>
<dbReference type="Proteomes" id="UP000203229">
    <property type="component" value="Chromosome"/>
</dbReference>